<dbReference type="GO" id="GO:0006974">
    <property type="term" value="P:DNA damage response"/>
    <property type="evidence" value="ECO:0007669"/>
    <property type="project" value="TreeGrafter"/>
</dbReference>
<keyword evidence="1" id="KW-0472">Membrane</keyword>
<evidence type="ECO:0000313" key="2">
    <source>
        <dbReference type="EMBL" id="NMM64031.1"/>
    </source>
</evidence>
<keyword evidence="1" id="KW-1133">Transmembrane helix</keyword>
<dbReference type="Gene3D" id="3.30.110.170">
    <property type="entry name" value="Protein of unknown function (DUF541), domain 1"/>
    <property type="match status" value="1"/>
</dbReference>
<reference evidence="2 3" key="2">
    <citation type="submission" date="2020-06" db="EMBL/GenBank/DDBJ databases">
        <title>Complete Genome Sequence of Clostridium muelleri sp. nov. P21T, an Acid-Alcohol Producing Acetogen Isolated from Old Hay.</title>
        <authorList>
            <person name="Duncan K.E."/>
            <person name="Tanner R.S."/>
        </authorList>
    </citation>
    <scope>NUCLEOTIDE SEQUENCE [LARGE SCALE GENOMIC DNA]</scope>
    <source>
        <strain evidence="2 3">P21</strain>
    </source>
</reference>
<proteinExistence type="predicted"/>
<evidence type="ECO:0000256" key="1">
    <source>
        <dbReference type="SAM" id="Phobius"/>
    </source>
</evidence>
<accession>A0A7Y0EIC9</accession>
<organism evidence="2 3">
    <name type="scientific">Clostridium muellerianum</name>
    <dbReference type="NCBI Taxonomy" id="2716538"/>
    <lineage>
        <taxon>Bacteria</taxon>
        <taxon>Bacillati</taxon>
        <taxon>Bacillota</taxon>
        <taxon>Clostridia</taxon>
        <taxon>Eubacteriales</taxon>
        <taxon>Clostridiaceae</taxon>
        <taxon>Clostridium</taxon>
    </lineage>
</organism>
<protein>
    <submittedName>
        <fullName evidence="2">SIMPL domain-containing protein</fullName>
    </submittedName>
</protein>
<keyword evidence="1" id="KW-0812">Transmembrane</keyword>
<dbReference type="Proteomes" id="UP000537131">
    <property type="component" value="Unassembled WGS sequence"/>
</dbReference>
<dbReference type="PANTHER" id="PTHR34387:SF1">
    <property type="entry name" value="PERIPLASMIC IMMUNOGENIC PROTEIN"/>
    <property type="match status" value="1"/>
</dbReference>
<dbReference type="AlphaFoldDB" id="A0A7Y0EIC9"/>
<dbReference type="InterPro" id="IPR052022">
    <property type="entry name" value="26kDa_periplasmic_antigen"/>
</dbReference>
<name>A0A7Y0EIC9_9CLOT</name>
<sequence length="251" mass="27026">MKNNNLLQKKSSLIFILTIIVTFMIGGFFSRGSKVLAADNKTSTSSEKTINVSGVGEVNVAPDIAYVSLGVMTQKESVSDAQKENSNAMNKIINEVKKQGVKSEDIKTVNYSITPKYNYDNKTGSNKLVGYTIVNAISVKVKDITKVGTIIDNAVANGANNSNGINFGVSDYEKYYNMALKNAISNANSKAKVIADSIGVKVSVPTKIIENSTGVPNTSPIYYNASLSKESTPIETGTYKVRADVSAVYQY</sequence>
<dbReference type="InterPro" id="IPR007497">
    <property type="entry name" value="SIMPL/DUF541"/>
</dbReference>
<feature type="transmembrane region" description="Helical" evidence="1">
    <location>
        <begin position="12"/>
        <end position="30"/>
    </location>
</feature>
<comment type="caution">
    <text evidence="2">The sequence shown here is derived from an EMBL/GenBank/DDBJ whole genome shotgun (WGS) entry which is preliminary data.</text>
</comment>
<dbReference type="PANTHER" id="PTHR34387">
    <property type="entry name" value="SLR1258 PROTEIN"/>
    <property type="match status" value="1"/>
</dbReference>
<dbReference type="Pfam" id="PF04402">
    <property type="entry name" value="SIMPL"/>
    <property type="match status" value="1"/>
</dbReference>
<dbReference type="Gene3D" id="3.30.70.2970">
    <property type="entry name" value="Protein of unknown function (DUF541), domain 2"/>
    <property type="match status" value="1"/>
</dbReference>
<dbReference type="EMBL" id="JABBNI010000030">
    <property type="protein sequence ID" value="NMM64031.1"/>
    <property type="molecule type" value="Genomic_DNA"/>
</dbReference>
<keyword evidence="3" id="KW-1185">Reference proteome</keyword>
<gene>
    <name evidence="2" type="ORF">HBE96_15385</name>
</gene>
<dbReference type="RefSeq" id="WP_169298627.1">
    <property type="nucleotide sequence ID" value="NZ_JABBNI010000030.1"/>
</dbReference>
<reference evidence="2 3" key="1">
    <citation type="submission" date="2020-04" db="EMBL/GenBank/DDBJ databases">
        <authorList>
            <person name="Doyle D.A."/>
        </authorList>
    </citation>
    <scope>NUCLEOTIDE SEQUENCE [LARGE SCALE GENOMIC DNA]</scope>
    <source>
        <strain evidence="2 3">P21</strain>
    </source>
</reference>
<evidence type="ECO:0000313" key="3">
    <source>
        <dbReference type="Proteomes" id="UP000537131"/>
    </source>
</evidence>